<keyword evidence="2" id="KW-0012">Acyltransferase</keyword>
<dbReference type="CDD" id="cd04301">
    <property type="entry name" value="NAT_SF"/>
    <property type="match status" value="2"/>
</dbReference>
<dbReference type="Pfam" id="PF00583">
    <property type="entry name" value="Acetyltransf_1"/>
    <property type="match status" value="2"/>
</dbReference>
<evidence type="ECO:0000313" key="4">
    <source>
        <dbReference type="EMBL" id="TCO17438.1"/>
    </source>
</evidence>
<dbReference type="InterPro" id="IPR050832">
    <property type="entry name" value="Bact_Acetyltransf"/>
</dbReference>
<dbReference type="InterPro" id="IPR016181">
    <property type="entry name" value="Acyl_CoA_acyltransferase"/>
</dbReference>
<keyword evidence="1" id="KW-0808">Transferase</keyword>
<keyword evidence="5" id="KW-1185">Reference proteome</keyword>
<comment type="caution">
    <text evidence="4">The sequence shown here is derived from an EMBL/GenBank/DDBJ whole genome shotgun (WGS) entry which is preliminary data.</text>
</comment>
<accession>A0ABY2BE68</accession>
<reference evidence="4 5" key="1">
    <citation type="journal article" date="2015" name="Stand. Genomic Sci.">
        <title>Genomic Encyclopedia of Bacterial and Archaeal Type Strains, Phase III: the genomes of soil and plant-associated and newly described type strains.</title>
        <authorList>
            <person name="Whitman W.B."/>
            <person name="Woyke T."/>
            <person name="Klenk H.P."/>
            <person name="Zhou Y."/>
            <person name="Lilburn T.G."/>
            <person name="Beck B.J."/>
            <person name="De Vos P."/>
            <person name="Vandamme P."/>
            <person name="Eisen J.A."/>
            <person name="Garrity G."/>
            <person name="Hugenholtz P."/>
            <person name="Kyrpides N.C."/>
        </authorList>
    </citation>
    <scope>NUCLEOTIDE SEQUENCE [LARGE SCALE GENOMIC DNA]</scope>
    <source>
        <strain evidence="4 5">VKM Ac-2538</strain>
    </source>
</reference>
<dbReference type="PANTHER" id="PTHR43877:SF1">
    <property type="entry name" value="ACETYLTRANSFERASE"/>
    <property type="match status" value="1"/>
</dbReference>
<dbReference type="PANTHER" id="PTHR43877">
    <property type="entry name" value="AMINOALKYLPHOSPHONATE N-ACETYLTRANSFERASE-RELATED-RELATED"/>
    <property type="match status" value="1"/>
</dbReference>
<evidence type="ECO:0000259" key="3">
    <source>
        <dbReference type="PROSITE" id="PS51186"/>
    </source>
</evidence>
<proteinExistence type="predicted"/>
<gene>
    <name evidence="4" type="ORF">EV644_11486</name>
</gene>
<dbReference type="EMBL" id="SLWM01000014">
    <property type="protein sequence ID" value="TCO17438.1"/>
    <property type="molecule type" value="Genomic_DNA"/>
</dbReference>
<dbReference type="Proteomes" id="UP000295818">
    <property type="component" value="Unassembled WGS sequence"/>
</dbReference>
<evidence type="ECO:0000256" key="2">
    <source>
        <dbReference type="ARBA" id="ARBA00023315"/>
    </source>
</evidence>
<dbReference type="PROSITE" id="PS51186">
    <property type="entry name" value="GNAT"/>
    <property type="match status" value="2"/>
</dbReference>
<organism evidence="4 5">
    <name type="scientific">Kribbella orskensis</name>
    <dbReference type="NCBI Taxonomy" id="2512216"/>
    <lineage>
        <taxon>Bacteria</taxon>
        <taxon>Bacillati</taxon>
        <taxon>Actinomycetota</taxon>
        <taxon>Actinomycetes</taxon>
        <taxon>Propionibacteriales</taxon>
        <taxon>Kribbellaceae</taxon>
        <taxon>Kribbella</taxon>
    </lineage>
</organism>
<dbReference type="Gene3D" id="3.40.630.30">
    <property type="match status" value="1"/>
</dbReference>
<dbReference type="SUPFAM" id="SSF55729">
    <property type="entry name" value="Acyl-CoA N-acyltransferases (Nat)"/>
    <property type="match status" value="2"/>
</dbReference>
<feature type="domain" description="N-acetyltransferase" evidence="3">
    <location>
        <begin position="1"/>
        <end position="138"/>
    </location>
</feature>
<evidence type="ECO:0000256" key="1">
    <source>
        <dbReference type="ARBA" id="ARBA00022679"/>
    </source>
</evidence>
<dbReference type="InterPro" id="IPR000182">
    <property type="entry name" value="GNAT_dom"/>
</dbReference>
<sequence length="322" mass="34890">MPGSDRVGYVAGLSIHLTPLTDPDYRPFSRRIAWLASDADGNPVGSAYLRLISKGTQEHLTELELAVHPAERRKGIGSRLLAAVTEAARDNDARIVLADATAGTPGDHFLASHGFTVGLTLYFARLPVAGIDDEVLASALEADHPGYRLGSWLGVVPDQLAETFAQARSAMDDAPVGDIDYGTETWDVERTRYVARVVEERGDHLWTVAAVEEASGQIVGFTELVVPGAGKGDAQHYGTAVLPEHRGRGLARWIKAESIRQARDHYPDLAGLLTDMADTNTAMRHLNNTLGYRTTHQVHRYRLELTATPPAGTARAIPPPPR</sequence>
<evidence type="ECO:0000313" key="5">
    <source>
        <dbReference type="Proteomes" id="UP000295818"/>
    </source>
</evidence>
<protein>
    <submittedName>
        <fullName evidence="4">Acetyltransferase (GNAT) family protein</fullName>
    </submittedName>
</protein>
<name>A0ABY2BE68_9ACTN</name>
<feature type="domain" description="N-acetyltransferase" evidence="3">
    <location>
        <begin position="169"/>
        <end position="315"/>
    </location>
</feature>